<feature type="transmembrane region" description="Helical" evidence="1">
    <location>
        <begin position="135"/>
        <end position="158"/>
    </location>
</feature>
<keyword evidence="1" id="KW-0997">Cell inner membrane</keyword>
<dbReference type="PANTHER" id="PTHR36178">
    <property type="entry name" value="SLR0625 PROTEIN"/>
    <property type="match status" value="1"/>
</dbReference>
<keyword evidence="1" id="KW-0813">Transport</keyword>
<evidence type="ECO:0000256" key="1">
    <source>
        <dbReference type="HAMAP-Rule" id="MF_02062"/>
    </source>
</evidence>
<dbReference type="Pfam" id="PF03616">
    <property type="entry name" value="Glt_symporter"/>
    <property type="match status" value="1"/>
</dbReference>
<sequence>MNALQDLTGNDYLFGTFASFNLAVVVYLLGVQVNKSWSLLNRFNIPEPVSGGLLVAISALLLHLFADIRISFSLDVRDFLLLYFFTAIGLNARLSDLLRGGRPLALLLALTVAFMVLQNLVAVGVAGAFGLPAAFGLLGGSVSLIGGHGTAIAWAPILEETHGVHGAMELGTSAATLGLIAAALLGGPVADILINRLGAKPGPAADAQAPMIGIEHEEAGYSSVTHLGLMRTLLVLNVTIAIGIAIHDVLQASIALELPVFLVCLATGIVLSNLRAAAFPQVPWPARSRSLAVVSDLALGVFLTLSLMSLKLWTLAALAGPLLALLAVQVAVTLAFILFVLFPVMGRDYDAAVLGAGFAGFGLGATPTAIANMTAVTKHYGASTKAMLILPLVSAFFVDLFNAGIVSVFLSL</sequence>
<dbReference type="InterPro" id="IPR004445">
    <property type="entry name" value="GltS"/>
</dbReference>
<dbReference type="Proteomes" id="UP001597327">
    <property type="component" value="Unassembled WGS sequence"/>
</dbReference>
<feature type="transmembrane region" description="Helical" evidence="1">
    <location>
        <begin position="351"/>
        <end position="376"/>
    </location>
</feature>
<dbReference type="RefSeq" id="WP_244304354.1">
    <property type="nucleotide sequence ID" value="NZ_JBHUFA010000001.1"/>
</dbReference>
<keyword evidence="1" id="KW-0739">Sodium transport</keyword>
<comment type="similarity">
    <text evidence="1">Belongs to the glutamate:Na(+) symporter (ESS) (TC 2.A.27) family.</text>
</comment>
<protein>
    <recommendedName>
        <fullName evidence="1 2">Sodium/glutamate symporter</fullName>
    </recommendedName>
</protein>
<keyword evidence="1" id="KW-0915">Sodium</keyword>
<feature type="transmembrane region" description="Helical" evidence="1">
    <location>
        <begin position="104"/>
        <end position="129"/>
    </location>
</feature>
<keyword evidence="1" id="KW-0812">Transmembrane</keyword>
<feature type="transmembrane region" description="Helical" evidence="1">
    <location>
        <begin position="12"/>
        <end position="30"/>
    </location>
</feature>
<keyword evidence="1" id="KW-1003">Cell membrane</keyword>
<dbReference type="HAMAP" id="MF_02062">
    <property type="entry name" value="GltS"/>
    <property type="match status" value="1"/>
</dbReference>
<feature type="transmembrane region" description="Helical" evidence="1">
    <location>
        <begin position="290"/>
        <end position="310"/>
    </location>
</feature>
<organism evidence="3 4">
    <name type="scientific">Roseibium aestuarii</name>
    <dbReference type="NCBI Taxonomy" id="2600299"/>
    <lineage>
        <taxon>Bacteria</taxon>
        <taxon>Pseudomonadati</taxon>
        <taxon>Pseudomonadota</taxon>
        <taxon>Alphaproteobacteria</taxon>
        <taxon>Hyphomicrobiales</taxon>
        <taxon>Stappiaceae</taxon>
        <taxon>Roseibium</taxon>
    </lineage>
</organism>
<dbReference type="NCBIfam" id="TIGR00210">
    <property type="entry name" value="gltS"/>
    <property type="match status" value="1"/>
</dbReference>
<keyword evidence="1" id="KW-1133">Transmembrane helix</keyword>
<reference evidence="4" key="1">
    <citation type="journal article" date="2019" name="Int. J. Syst. Evol. Microbiol.">
        <title>The Global Catalogue of Microorganisms (GCM) 10K type strain sequencing project: providing services to taxonomists for standard genome sequencing and annotation.</title>
        <authorList>
            <consortium name="The Broad Institute Genomics Platform"/>
            <consortium name="The Broad Institute Genome Sequencing Center for Infectious Disease"/>
            <person name="Wu L."/>
            <person name="Ma J."/>
        </authorList>
    </citation>
    <scope>NUCLEOTIDE SEQUENCE [LARGE SCALE GENOMIC DNA]</scope>
    <source>
        <strain evidence="4">JCM 3369</strain>
    </source>
</reference>
<feature type="transmembrane region" description="Helical" evidence="1">
    <location>
        <begin position="258"/>
        <end position="278"/>
    </location>
</feature>
<keyword evidence="1" id="KW-0029">Amino-acid transport</keyword>
<feature type="transmembrane region" description="Helical" evidence="1">
    <location>
        <begin position="51"/>
        <end position="70"/>
    </location>
</feature>
<keyword evidence="4" id="KW-1185">Reference proteome</keyword>
<evidence type="ECO:0000256" key="2">
    <source>
        <dbReference type="NCBIfam" id="TIGR00210"/>
    </source>
</evidence>
<dbReference type="EMBL" id="JBHUFA010000001">
    <property type="protein sequence ID" value="MFD1695222.1"/>
    <property type="molecule type" value="Genomic_DNA"/>
</dbReference>
<keyword evidence="1" id="KW-0472">Membrane</keyword>
<comment type="function">
    <text evidence="1">Catalyzes the sodium-dependent transport of glutamate.</text>
</comment>
<feature type="transmembrane region" description="Helical" evidence="1">
    <location>
        <begin position="388"/>
        <end position="410"/>
    </location>
</feature>
<comment type="subcellular location">
    <subcellularLocation>
        <location evidence="1">Cell inner membrane</location>
        <topology evidence="1">Multi-pass membrane protein</topology>
    </subcellularLocation>
</comment>
<comment type="caution">
    <text evidence="3">The sequence shown here is derived from an EMBL/GenBank/DDBJ whole genome shotgun (WGS) entry which is preliminary data.</text>
</comment>
<evidence type="ECO:0000313" key="4">
    <source>
        <dbReference type="Proteomes" id="UP001597327"/>
    </source>
</evidence>
<accession>A0ABW4JTU0</accession>
<feature type="transmembrane region" description="Helical" evidence="1">
    <location>
        <begin position="170"/>
        <end position="190"/>
    </location>
</feature>
<proteinExistence type="inferred from homology"/>
<keyword evidence="1" id="KW-0406">Ion transport</keyword>
<feature type="transmembrane region" description="Helical" evidence="1">
    <location>
        <begin position="322"/>
        <end position="345"/>
    </location>
</feature>
<feature type="transmembrane region" description="Helical" evidence="1">
    <location>
        <begin position="76"/>
        <end position="92"/>
    </location>
</feature>
<evidence type="ECO:0000313" key="3">
    <source>
        <dbReference type="EMBL" id="MFD1695222.1"/>
    </source>
</evidence>
<keyword evidence="1" id="KW-0769">Symport</keyword>
<name>A0ABW4JTU0_9HYPH</name>
<gene>
    <name evidence="1 3" type="primary">gltS</name>
    <name evidence="3" type="ORF">ACFSC7_06815</name>
</gene>
<dbReference type="PANTHER" id="PTHR36178:SF1">
    <property type="entry name" value="SODIUM_GLUTAMATE SYMPORTER"/>
    <property type="match status" value="1"/>
</dbReference>
<feature type="transmembrane region" description="Helical" evidence="1">
    <location>
        <begin position="228"/>
        <end position="246"/>
    </location>
</feature>